<dbReference type="EMBL" id="CH479185">
    <property type="protein sequence ID" value="EDW37940.1"/>
    <property type="molecule type" value="Genomic_DNA"/>
</dbReference>
<feature type="chain" id="PRO_5002803886" evidence="2">
    <location>
        <begin position="17"/>
        <end position="437"/>
    </location>
</feature>
<dbReference type="eggNOG" id="ENOG502T9ZU">
    <property type="taxonomic scope" value="Eukaryota"/>
</dbReference>
<dbReference type="GO" id="GO:0008010">
    <property type="term" value="F:structural constituent of chitin-based larval cuticle"/>
    <property type="evidence" value="ECO:0007669"/>
    <property type="project" value="TreeGrafter"/>
</dbReference>
<evidence type="ECO:0000313" key="5">
    <source>
        <dbReference type="Proteomes" id="UP000008744"/>
    </source>
</evidence>
<protein>
    <submittedName>
        <fullName evidence="4">GL12309</fullName>
    </submittedName>
</protein>
<evidence type="ECO:0000259" key="3">
    <source>
        <dbReference type="SMART" id="SM00690"/>
    </source>
</evidence>
<feature type="region of interest" description="Disordered" evidence="1">
    <location>
        <begin position="418"/>
        <end position="437"/>
    </location>
</feature>
<keyword evidence="5" id="KW-1185">Reference proteome</keyword>
<dbReference type="GO" id="GO:0040003">
    <property type="term" value="P:chitin-based cuticle development"/>
    <property type="evidence" value="ECO:0007669"/>
    <property type="project" value="TreeGrafter"/>
</dbReference>
<dbReference type="HOGENOM" id="CLU_051251_0_0_1"/>
<reference evidence="4 5" key="1">
    <citation type="journal article" date="2007" name="Nature">
        <title>Evolution of genes and genomes on the Drosophila phylogeny.</title>
        <authorList>
            <consortium name="Drosophila 12 Genomes Consortium"/>
            <person name="Clark A.G."/>
            <person name="Eisen M.B."/>
            <person name="Smith D.R."/>
            <person name="Bergman C.M."/>
            <person name="Oliver B."/>
            <person name="Markow T.A."/>
            <person name="Kaufman T.C."/>
            <person name="Kellis M."/>
            <person name="Gelbart W."/>
            <person name="Iyer V.N."/>
            <person name="Pollard D.A."/>
            <person name="Sackton T.B."/>
            <person name="Larracuente A.M."/>
            <person name="Singh N.D."/>
            <person name="Abad J.P."/>
            <person name="Abt D.N."/>
            <person name="Adryan B."/>
            <person name="Aguade M."/>
            <person name="Akashi H."/>
            <person name="Anderson W.W."/>
            <person name="Aquadro C.F."/>
            <person name="Ardell D.H."/>
            <person name="Arguello R."/>
            <person name="Artieri C.G."/>
            <person name="Barbash D.A."/>
            <person name="Barker D."/>
            <person name="Barsanti P."/>
            <person name="Batterham P."/>
            <person name="Batzoglou S."/>
            <person name="Begun D."/>
            <person name="Bhutkar A."/>
            <person name="Blanco E."/>
            <person name="Bosak S.A."/>
            <person name="Bradley R.K."/>
            <person name="Brand A.D."/>
            <person name="Brent M.R."/>
            <person name="Brooks A.N."/>
            <person name="Brown R.H."/>
            <person name="Butlin R.K."/>
            <person name="Caggese C."/>
            <person name="Calvi B.R."/>
            <person name="Bernardo de Carvalho A."/>
            <person name="Caspi A."/>
            <person name="Castrezana S."/>
            <person name="Celniker S.E."/>
            <person name="Chang J.L."/>
            <person name="Chapple C."/>
            <person name="Chatterji S."/>
            <person name="Chinwalla A."/>
            <person name="Civetta A."/>
            <person name="Clifton S.W."/>
            <person name="Comeron J.M."/>
            <person name="Costello J.C."/>
            <person name="Coyne J.A."/>
            <person name="Daub J."/>
            <person name="David R.G."/>
            <person name="Delcher A.L."/>
            <person name="Delehaunty K."/>
            <person name="Do C.B."/>
            <person name="Ebling H."/>
            <person name="Edwards K."/>
            <person name="Eickbush T."/>
            <person name="Evans J.D."/>
            <person name="Filipski A."/>
            <person name="Findeiss S."/>
            <person name="Freyhult E."/>
            <person name="Fulton L."/>
            <person name="Fulton R."/>
            <person name="Garcia A.C."/>
            <person name="Gardiner A."/>
            <person name="Garfield D.A."/>
            <person name="Garvin B.E."/>
            <person name="Gibson G."/>
            <person name="Gilbert D."/>
            <person name="Gnerre S."/>
            <person name="Godfrey J."/>
            <person name="Good R."/>
            <person name="Gotea V."/>
            <person name="Gravely B."/>
            <person name="Greenberg A.J."/>
            <person name="Griffiths-Jones S."/>
            <person name="Gross S."/>
            <person name="Guigo R."/>
            <person name="Gustafson E.A."/>
            <person name="Haerty W."/>
            <person name="Hahn M.W."/>
            <person name="Halligan D.L."/>
            <person name="Halpern A.L."/>
            <person name="Halter G.M."/>
            <person name="Han M.V."/>
            <person name="Heger A."/>
            <person name="Hillier L."/>
            <person name="Hinrichs A.S."/>
            <person name="Holmes I."/>
            <person name="Hoskins R.A."/>
            <person name="Hubisz M.J."/>
            <person name="Hultmark D."/>
            <person name="Huntley M.A."/>
            <person name="Jaffe D.B."/>
            <person name="Jagadeeshan S."/>
            <person name="Jeck W.R."/>
            <person name="Johnson J."/>
            <person name="Jones C.D."/>
            <person name="Jordan W.C."/>
            <person name="Karpen G.H."/>
            <person name="Kataoka E."/>
            <person name="Keightley P.D."/>
            <person name="Kheradpour P."/>
            <person name="Kirkness E.F."/>
            <person name="Koerich L.B."/>
            <person name="Kristiansen K."/>
            <person name="Kudrna D."/>
            <person name="Kulathinal R.J."/>
            <person name="Kumar S."/>
            <person name="Kwok R."/>
            <person name="Lander E."/>
            <person name="Langley C.H."/>
            <person name="Lapoint R."/>
            <person name="Lazzaro B.P."/>
            <person name="Lee S.J."/>
            <person name="Levesque L."/>
            <person name="Li R."/>
            <person name="Lin C.F."/>
            <person name="Lin M.F."/>
            <person name="Lindblad-Toh K."/>
            <person name="Llopart A."/>
            <person name="Long M."/>
            <person name="Low L."/>
            <person name="Lozovsky E."/>
            <person name="Lu J."/>
            <person name="Luo M."/>
            <person name="Machado C.A."/>
            <person name="Makalowski W."/>
            <person name="Marzo M."/>
            <person name="Matsuda M."/>
            <person name="Matzkin L."/>
            <person name="McAllister B."/>
            <person name="McBride C.S."/>
            <person name="McKernan B."/>
            <person name="McKernan K."/>
            <person name="Mendez-Lago M."/>
            <person name="Minx P."/>
            <person name="Mollenhauer M.U."/>
            <person name="Montooth K."/>
            <person name="Mount S.M."/>
            <person name="Mu X."/>
            <person name="Myers E."/>
            <person name="Negre B."/>
            <person name="Newfeld S."/>
            <person name="Nielsen R."/>
            <person name="Noor M.A."/>
            <person name="O'Grady P."/>
            <person name="Pachter L."/>
            <person name="Papaceit M."/>
            <person name="Parisi M.J."/>
            <person name="Parisi M."/>
            <person name="Parts L."/>
            <person name="Pedersen J.S."/>
            <person name="Pesole G."/>
            <person name="Phillippy A.M."/>
            <person name="Ponting C.P."/>
            <person name="Pop M."/>
            <person name="Porcelli D."/>
            <person name="Powell J.R."/>
            <person name="Prohaska S."/>
            <person name="Pruitt K."/>
            <person name="Puig M."/>
            <person name="Quesneville H."/>
            <person name="Ram K.R."/>
            <person name="Rand D."/>
            <person name="Rasmussen M.D."/>
            <person name="Reed L.K."/>
            <person name="Reenan R."/>
            <person name="Reily A."/>
            <person name="Remington K.A."/>
            <person name="Rieger T.T."/>
            <person name="Ritchie M.G."/>
            <person name="Robin C."/>
            <person name="Rogers Y.H."/>
            <person name="Rohde C."/>
            <person name="Rozas J."/>
            <person name="Rubenfield M.J."/>
            <person name="Ruiz A."/>
            <person name="Russo S."/>
            <person name="Salzberg S.L."/>
            <person name="Sanchez-Gracia A."/>
            <person name="Saranga D.J."/>
            <person name="Sato H."/>
            <person name="Schaeffer S.W."/>
            <person name="Schatz M.C."/>
            <person name="Schlenke T."/>
            <person name="Schwartz R."/>
            <person name="Segarra C."/>
            <person name="Singh R.S."/>
            <person name="Sirot L."/>
            <person name="Sirota M."/>
            <person name="Sisneros N.B."/>
            <person name="Smith C.D."/>
            <person name="Smith T.F."/>
            <person name="Spieth J."/>
            <person name="Stage D.E."/>
            <person name="Stark A."/>
            <person name="Stephan W."/>
            <person name="Strausberg R.L."/>
            <person name="Strempel S."/>
            <person name="Sturgill D."/>
            <person name="Sutton G."/>
            <person name="Sutton G.G."/>
            <person name="Tao W."/>
            <person name="Teichmann S."/>
            <person name="Tobari Y.N."/>
            <person name="Tomimura Y."/>
            <person name="Tsolas J.M."/>
            <person name="Valente V.L."/>
            <person name="Venter E."/>
            <person name="Venter J.C."/>
            <person name="Vicario S."/>
            <person name="Vieira F.G."/>
            <person name="Vilella A.J."/>
            <person name="Villasante A."/>
            <person name="Walenz B."/>
            <person name="Wang J."/>
            <person name="Wasserman M."/>
            <person name="Watts T."/>
            <person name="Wilson D."/>
            <person name="Wilson R.K."/>
            <person name="Wing R.A."/>
            <person name="Wolfner M.F."/>
            <person name="Wong A."/>
            <person name="Wong G.K."/>
            <person name="Wu C.I."/>
            <person name="Wu G."/>
            <person name="Yamamoto D."/>
            <person name="Yang H.P."/>
            <person name="Yang S.P."/>
            <person name="Yorke J.A."/>
            <person name="Yoshida K."/>
            <person name="Zdobnov E."/>
            <person name="Zhang P."/>
            <person name="Zhang Y."/>
            <person name="Zimin A.V."/>
            <person name="Baldwin J."/>
            <person name="Abdouelleil A."/>
            <person name="Abdulkadir J."/>
            <person name="Abebe A."/>
            <person name="Abera B."/>
            <person name="Abreu J."/>
            <person name="Acer S.C."/>
            <person name="Aftuck L."/>
            <person name="Alexander A."/>
            <person name="An P."/>
            <person name="Anderson E."/>
            <person name="Anderson S."/>
            <person name="Arachi H."/>
            <person name="Azer M."/>
            <person name="Bachantsang P."/>
            <person name="Barry A."/>
            <person name="Bayul T."/>
            <person name="Berlin A."/>
            <person name="Bessette D."/>
            <person name="Bloom T."/>
            <person name="Blye J."/>
            <person name="Boguslavskiy L."/>
            <person name="Bonnet C."/>
            <person name="Boukhgalter B."/>
            <person name="Bourzgui I."/>
            <person name="Brown A."/>
            <person name="Cahill P."/>
            <person name="Channer S."/>
            <person name="Cheshatsang Y."/>
            <person name="Chuda L."/>
            <person name="Citroen M."/>
            <person name="Collymore A."/>
            <person name="Cooke P."/>
            <person name="Costello M."/>
            <person name="D'Aco K."/>
            <person name="Daza R."/>
            <person name="De Haan G."/>
            <person name="DeGray S."/>
            <person name="DeMaso C."/>
            <person name="Dhargay N."/>
            <person name="Dooley K."/>
            <person name="Dooley E."/>
            <person name="Doricent M."/>
            <person name="Dorje P."/>
            <person name="Dorjee K."/>
            <person name="Dupes A."/>
            <person name="Elong R."/>
            <person name="Falk J."/>
            <person name="Farina A."/>
            <person name="Faro S."/>
            <person name="Ferguson D."/>
            <person name="Fisher S."/>
            <person name="Foley C.D."/>
            <person name="Franke A."/>
            <person name="Friedrich D."/>
            <person name="Gadbois L."/>
            <person name="Gearin G."/>
            <person name="Gearin C.R."/>
            <person name="Giannoukos G."/>
            <person name="Goode T."/>
            <person name="Graham J."/>
            <person name="Grandbois E."/>
            <person name="Grewal S."/>
            <person name="Gyaltsen K."/>
            <person name="Hafez N."/>
            <person name="Hagos B."/>
            <person name="Hall J."/>
            <person name="Henson C."/>
            <person name="Hollinger A."/>
            <person name="Honan T."/>
            <person name="Huard M.D."/>
            <person name="Hughes L."/>
            <person name="Hurhula B."/>
            <person name="Husby M.E."/>
            <person name="Kamat A."/>
            <person name="Kanga B."/>
            <person name="Kashin S."/>
            <person name="Khazanovich D."/>
            <person name="Kisner P."/>
            <person name="Lance K."/>
            <person name="Lara M."/>
            <person name="Lee W."/>
            <person name="Lennon N."/>
            <person name="Letendre F."/>
            <person name="LeVine R."/>
            <person name="Lipovsky A."/>
            <person name="Liu X."/>
            <person name="Liu J."/>
            <person name="Liu S."/>
            <person name="Lokyitsang T."/>
            <person name="Lokyitsang Y."/>
            <person name="Lubonja R."/>
            <person name="Lui A."/>
            <person name="MacDonald P."/>
            <person name="Magnisalis V."/>
            <person name="Maru K."/>
            <person name="Matthews C."/>
            <person name="McCusker W."/>
            <person name="McDonough S."/>
            <person name="Mehta T."/>
            <person name="Meldrim J."/>
            <person name="Meneus L."/>
            <person name="Mihai O."/>
            <person name="Mihalev A."/>
            <person name="Mihova T."/>
            <person name="Mittelman R."/>
            <person name="Mlenga V."/>
            <person name="Montmayeur A."/>
            <person name="Mulrain L."/>
            <person name="Navidi A."/>
            <person name="Naylor J."/>
            <person name="Negash T."/>
            <person name="Nguyen T."/>
            <person name="Nguyen N."/>
            <person name="Nicol R."/>
            <person name="Norbu C."/>
            <person name="Norbu N."/>
            <person name="Novod N."/>
            <person name="O'Neill B."/>
            <person name="Osman S."/>
            <person name="Markiewicz E."/>
            <person name="Oyono O.L."/>
            <person name="Patti C."/>
            <person name="Phunkhang P."/>
            <person name="Pierre F."/>
            <person name="Priest M."/>
            <person name="Raghuraman S."/>
            <person name="Rege F."/>
            <person name="Reyes R."/>
            <person name="Rise C."/>
            <person name="Rogov P."/>
            <person name="Ross K."/>
            <person name="Ryan E."/>
            <person name="Settipalli S."/>
            <person name="Shea T."/>
            <person name="Sherpa N."/>
            <person name="Shi L."/>
            <person name="Shih D."/>
            <person name="Sparrow T."/>
            <person name="Spaulding J."/>
            <person name="Stalker J."/>
            <person name="Stange-Thomann N."/>
            <person name="Stavropoulos S."/>
            <person name="Stone C."/>
            <person name="Strader C."/>
            <person name="Tesfaye S."/>
            <person name="Thomson T."/>
            <person name="Thoulutsang Y."/>
            <person name="Thoulutsang D."/>
            <person name="Topham K."/>
            <person name="Topping I."/>
            <person name="Tsamla T."/>
            <person name="Vassiliev H."/>
            <person name="Vo A."/>
            <person name="Wangchuk T."/>
            <person name="Wangdi T."/>
            <person name="Weiand M."/>
            <person name="Wilkinson J."/>
            <person name="Wilson A."/>
            <person name="Yadav S."/>
            <person name="Young G."/>
            <person name="Yu Q."/>
            <person name="Zembek L."/>
            <person name="Zhong D."/>
            <person name="Zimmer A."/>
            <person name="Zwirko Z."/>
            <person name="Jaffe D.B."/>
            <person name="Alvarez P."/>
            <person name="Brockman W."/>
            <person name="Butler J."/>
            <person name="Chin C."/>
            <person name="Gnerre S."/>
            <person name="Grabherr M."/>
            <person name="Kleber M."/>
            <person name="Mauceli E."/>
            <person name="MacCallum I."/>
        </authorList>
    </citation>
    <scope>NUCLEOTIDE SEQUENCE [LARGE SCALE GENOMIC DNA]</scope>
    <source>
        <strain evidence="5">MSH-3 / Tucson 14011-0111.49</strain>
    </source>
</reference>
<accession>B4GM66</accession>
<name>B4GM66_DROPE</name>
<feature type="compositionally biased region" description="Low complexity" evidence="1">
    <location>
        <begin position="418"/>
        <end position="429"/>
    </location>
</feature>
<dbReference type="OrthoDB" id="6376010at2759"/>
<sequence>MKQFAVLLCLAALASAAPQGYKYQPQGPALPIGNLRPQTPVSPSGIYSSAAGPALGQITVQPQQPAIQTVQTSAPIPVSQPQVQQTVINSLPQQTVFNPVPQQNLIHAVQQPQPQQQQQIIYQQPQQLPQVQIQHQPQQIVQTQYVQRPAIVTKDIYIHSAPDETEEIRQDEPQLDSLPIRKNYRIVLCLSAMALAAPQGYNYNPGPSGFGGVSTASGGAAFFQGSAQAAPVQQQTFFQQPAVHHQQQVQQVQQVQQQQQQQAIVSKRFYIHSAPEEAEDYKERHITVGVPKRNYNVVFIKSPQRNNKKTIKISPASNEEKTVIYVLSKKGESDVQAEVVEQASSTSKPEVFFIKYKTQEEAAHAQQQIQAQYDALGGSSQLTDEGVAPVTSVIGALGGNDGHAEAGGLTGTGAGQIISSGSTGSSHTGNAYLPPNF</sequence>
<feature type="signal peptide" evidence="2">
    <location>
        <begin position="1"/>
        <end position="16"/>
    </location>
</feature>
<dbReference type="InterPro" id="IPR004145">
    <property type="entry name" value="DUF243"/>
</dbReference>
<evidence type="ECO:0000313" key="4">
    <source>
        <dbReference type="EMBL" id="EDW37940.1"/>
    </source>
</evidence>
<evidence type="ECO:0000256" key="1">
    <source>
        <dbReference type="SAM" id="MobiDB-lite"/>
    </source>
</evidence>
<dbReference type="SMART" id="SM00690">
    <property type="entry name" value="DM5"/>
    <property type="match status" value="1"/>
</dbReference>
<dbReference type="Pfam" id="PF03103">
    <property type="entry name" value="DUF243"/>
    <property type="match status" value="1"/>
</dbReference>
<gene>
    <name evidence="4" type="primary">Dper\GL12309</name>
    <name evidence="4" type="ORF">Dper_GL12309</name>
</gene>
<dbReference type="PANTHER" id="PTHR31927">
    <property type="entry name" value="FI07246P-RELATED-RELATED"/>
    <property type="match status" value="1"/>
</dbReference>
<organism evidence="5">
    <name type="scientific">Drosophila persimilis</name>
    <name type="common">Fruit fly</name>
    <dbReference type="NCBI Taxonomy" id="7234"/>
    <lineage>
        <taxon>Eukaryota</taxon>
        <taxon>Metazoa</taxon>
        <taxon>Ecdysozoa</taxon>
        <taxon>Arthropoda</taxon>
        <taxon>Hexapoda</taxon>
        <taxon>Insecta</taxon>
        <taxon>Pterygota</taxon>
        <taxon>Neoptera</taxon>
        <taxon>Endopterygota</taxon>
        <taxon>Diptera</taxon>
        <taxon>Brachycera</taxon>
        <taxon>Muscomorpha</taxon>
        <taxon>Ephydroidea</taxon>
        <taxon>Drosophilidae</taxon>
        <taxon>Drosophila</taxon>
        <taxon>Sophophora</taxon>
    </lineage>
</organism>
<dbReference type="OMA" id="NYRIVLC"/>
<dbReference type="GO" id="GO:0062129">
    <property type="term" value="C:chitin-based extracellular matrix"/>
    <property type="evidence" value="ECO:0007669"/>
    <property type="project" value="TreeGrafter"/>
</dbReference>
<dbReference type="Proteomes" id="UP000008744">
    <property type="component" value="Unassembled WGS sequence"/>
</dbReference>
<proteinExistence type="predicted"/>
<dbReference type="AlphaFoldDB" id="B4GM66"/>
<keyword evidence="2" id="KW-0732">Signal</keyword>
<evidence type="ECO:0000256" key="2">
    <source>
        <dbReference type="SAM" id="SignalP"/>
    </source>
</evidence>
<feature type="domain" description="DUF243" evidence="3">
    <location>
        <begin position="263"/>
        <end position="359"/>
    </location>
</feature>
<dbReference type="PANTHER" id="PTHR31927:SF2">
    <property type="entry name" value="FI07246P-RELATED"/>
    <property type="match status" value="1"/>
</dbReference>
<dbReference type="PhylomeDB" id="B4GM66"/>
<dbReference type="STRING" id="7234.B4GM66"/>